<dbReference type="Proteomes" id="UP000076420">
    <property type="component" value="Unassembled WGS sequence"/>
</dbReference>
<dbReference type="EnsemblMetazoa" id="BGLB035260-RA">
    <property type="protein sequence ID" value="BGLB035260-PA"/>
    <property type="gene ID" value="BGLB035260"/>
</dbReference>
<evidence type="ECO:0000313" key="2">
    <source>
        <dbReference type="EnsemblMetazoa" id="BGLB035260-PA"/>
    </source>
</evidence>
<dbReference type="KEGG" id="bgt:106072490"/>
<dbReference type="VEuPathDB" id="VectorBase:BGLAX_044888"/>
<feature type="signal peptide" evidence="1">
    <location>
        <begin position="1"/>
        <end position="18"/>
    </location>
</feature>
<gene>
    <name evidence="2" type="primary">106072490</name>
</gene>
<dbReference type="AlphaFoldDB" id="A0A2C9LUT6"/>
<evidence type="ECO:0000256" key="1">
    <source>
        <dbReference type="SAM" id="SignalP"/>
    </source>
</evidence>
<sequence>MRILKCIVLVTLLAQSNGFFINTLGNVAKTIVDTAGKVIGTAGKTAENLVETSVNTVGNVIDTGVKTAGNVVETVVHTGVDVFCAVVGVLVPCREGRFKMWWAFRYHAGKVGLKCGGRFVTMQER</sequence>
<protein>
    <submittedName>
        <fullName evidence="2">Uncharacterized protein</fullName>
    </submittedName>
</protein>
<reference evidence="2" key="1">
    <citation type="submission" date="2020-05" db="UniProtKB">
        <authorList>
            <consortium name="EnsemblMetazoa"/>
        </authorList>
    </citation>
    <scope>IDENTIFICATION</scope>
    <source>
        <strain evidence="2">BB02</strain>
    </source>
</reference>
<proteinExistence type="predicted"/>
<dbReference type="VEuPathDB" id="VectorBase:BGLB035260"/>
<name>A0A2C9LUT6_BIOGL</name>
<evidence type="ECO:0000313" key="3">
    <source>
        <dbReference type="Proteomes" id="UP000076420"/>
    </source>
</evidence>
<feature type="chain" id="PRO_5012880751" evidence="1">
    <location>
        <begin position="19"/>
        <end position="125"/>
    </location>
</feature>
<accession>A0A2C9LUT6</accession>
<organism evidence="2 3">
    <name type="scientific">Biomphalaria glabrata</name>
    <name type="common">Bloodfluke planorb</name>
    <name type="synonym">Freshwater snail</name>
    <dbReference type="NCBI Taxonomy" id="6526"/>
    <lineage>
        <taxon>Eukaryota</taxon>
        <taxon>Metazoa</taxon>
        <taxon>Spiralia</taxon>
        <taxon>Lophotrochozoa</taxon>
        <taxon>Mollusca</taxon>
        <taxon>Gastropoda</taxon>
        <taxon>Heterobranchia</taxon>
        <taxon>Euthyneura</taxon>
        <taxon>Panpulmonata</taxon>
        <taxon>Hygrophila</taxon>
        <taxon>Lymnaeoidea</taxon>
        <taxon>Planorbidae</taxon>
        <taxon>Biomphalaria</taxon>
    </lineage>
</organism>
<keyword evidence="1" id="KW-0732">Signal</keyword>